<gene>
    <name evidence="4" type="ORF">ACERLL_10315</name>
</gene>
<keyword evidence="2" id="KW-0249">Electron transport</keyword>
<dbReference type="InterPro" id="IPR029035">
    <property type="entry name" value="DHS-like_NAD/FAD-binding_dom"/>
</dbReference>
<dbReference type="PANTHER" id="PTHR43153">
    <property type="entry name" value="ELECTRON TRANSFER FLAVOPROTEIN ALPHA"/>
    <property type="match status" value="1"/>
</dbReference>
<sequence length="320" mass="33585">MSGILVVAEHRQGELSDSVPELVGLANGLKEGLGGPLMVAVIAQDPSAFSDQVNLAGVDEIVQVPVSVAEFQPDVWEAALQKLVAEKGASVVMTPHSVDGWGYAPTLAAANGYGFASDVLETKVDGGEVVAVRPGYGEKVHMEVGFPGKDAVVLTVRSGEHPVVEESGSAEVTTAEAPDVTPRSEHKRFIEPESGGGVDLSQEEFIMSIGRGISDEENVEQFSELAEEIGAALGCSRPIADNGWLPKAHQVGQSGTTASNCKFYLALGISGSVQHQAGMKHVDSIVAVNTDPEAPIFSVAKYGVVADIFDIAEELRPHFE</sequence>
<dbReference type="PIRSF" id="PIRSF000089">
    <property type="entry name" value="Electra_flavoP_a"/>
    <property type="match status" value="1"/>
</dbReference>
<dbReference type="SUPFAM" id="SSF52467">
    <property type="entry name" value="DHS-like NAD/FAD-binding domain"/>
    <property type="match status" value="1"/>
</dbReference>
<protein>
    <submittedName>
        <fullName evidence="4">Electron transfer flavoprotein subunit alpha/FixB family protein</fullName>
    </submittedName>
</protein>
<evidence type="ECO:0000313" key="4">
    <source>
        <dbReference type="EMBL" id="MFA9461219.1"/>
    </source>
</evidence>
<comment type="similarity">
    <text evidence="1">Belongs to the ETF alpha-subunit/FixB family.</text>
</comment>
<evidence type="ECO:0000259" key="3">
    <source>
        <dbReference type="SMART" id="SM00893"/>
    </source>
</evidence>
<dbReference type="PANTHER" id="PTHR43153:SF1">
    <property type="entry name" value="ELECTRON TRANSFER FLAVOPROTEIN SUBUNIT ALPHA, MITOCHONDRIAL"/>
    <property type="match status" value="1"/>
</dbReference>
<keyword evidence="5" id="KW-1185">Reference proteome</keyword>
<evidence type="ECO:0000313" key="5">
    <source>
        <dbReference type="Proteomes" id="UP001575181"/>
    </source>
</evidence>
<dbReference type="InterPro" id="IPR014729">
    <property type="entry name" value="Rossmann-like_a/b/a_fold"/>
</dbReference>
<comment type="caution">
    <text evidence="4">The sequence shown here is derived from an EMBL/GenBank/DDBJ whole genome shotgun (WGS) entry which is preliminary data.</text>
</comment>
<accession>A0ABV4TV54</accession>
<name>A0ABV4TV54_9GAMM</name>
<dbReference type="InterPro" id="IPR001308">
    <property type="entry name" value="ETF_a/FixB"/>
</dbReference>
<dbReference type="Pfam" id="PF01012">
    <property type="entry name" value="ETF"/>
    <property type="match status" value="1"/>
</dbReference>
<dbReference type="Proteomes" id="UP001575181">
    <property type="component" value="Unassembled WGS sequence"/>
</dbReference>
<dbReference type="Pfam" id="PF00766">
    <property type="entry name" value="ETF_alpha"/>
    <property type="match status" value="1"/>
</dbReference>
<dbReference type="SUPFAM" id="SSF52402">
    <property type="entry name" value="Adenine nucleotide alpha hydrolases-like"/>
    <property type="match status" value="1"/>
</dbReference>
<reference evidence="4 5" key="1">
    <citation type="submission" date="2024-08" db="EMBL/GenBank/DDBJ databases">
        <title>Whole-genome sequencing of halo(alkali)philic microorganisms from hypersaline lakes.</title>
        <authorList>
            <person name="Sorokin D.Y."/>
            <person name="Merkel A.Y."/>
            <person name="Messina E."/>
            <person name="Yakimov M."/>
        </authorList>
    </citation>
    <scope>NUCLEOTIDE SEQUENCE [LARGE SCALE GENOMIC DNA]</scope>
    <source>
        <strain evidence="4 5">Cl-TMA</strain>
    </source>
</reference>
<evidence type="ECO:0000256" key="1">
    <source>
        <dbReference type="ARBA" id="ARBA00005817"/>
    </source>
</evidence>
<dbReference type="InterPro" id="IPR014730">
    <property type="entry name" value="ETF_a/b_N"/>
</dbReference>
<feature type="domain" description="Electron transfer flavoprotein alpha/beta-subunit N-terminal" evidence="3">
    <location>
        <begin position="4"/>
        <end position="193"/>
    </location>
</feature>
<organism evidence="4 5">
    <name type="scientific">Thiohalorhabdus methylotrophus</name>
    <dbReference type="NCBI Taxonomy" id="3242694"/>
    <lineage>
        <taxon>Bacteria</taxon>
        <taxon>Pseudomonadati</taxon>
        <taxon>Pseudomonadota</taxon>
        <taxon>Gammaproteobacteria</taxon>
        <taxon>Thiohalorhabdales</taxon>
        <taxon>Thiohalorhabdaceae</taxon>
        <taxon>Thiohalorhabdus</taxon>
    </lineage>
</organism>
<dbReference type="SMART" id="SM00893">
    <property type="entry name" value="ETF"/>
    <property type="match status" value="1"/>
</dbReference>
<proteinExistence type="inferred from homology"/>
<keyword evidence="2" id="KW-0813">Transport</keyword>
<evidence type="ECO:0000256" key="2">
    <source>
        <dbReference type="ARBA" id="ARBA00022982"/>
    </source>
</evidence>
<dbReference type="Gene3D" id="3.40.50.1220">
    <property type="entry name" value="TPP-binding domain"/>
    <property type="match status" value="1"/>
</dbReference>
<dbReference type="EMBL" id="JBGUAW010000006">
    <property type="protein sequence ID" value="MFA9461219.1"/>
    <property type="molecule type" value="Genomic_DNA"/>
</dbReference>
<dbReference type="Gene3D" id="3.40.50.620">
    <property type="entry name" value="HUPs"/>
    <property type="match status" value="1"/>
</dbReference>
<dbReference type="InterPro" id="IPR014731">
    <property type="entry name" value="ETF_asu_C"/>
</dbReference>
<dbReference type="RefSeq" id="WP_373656004.1">
    <property type="nucleotide sequence ID" value="NZ_JBGUAW010000006.1"/>
</dbReference>